<gene>
    <name evidence="1" type="ORF">BLA29_015283</name>
</gene>
<dbReference type="Proteomes" id="UP000194236">
    <property type="component" value="Unassembled WGS sequence"/>
</dbReference>
<evidence type="ECO:0000313" key="1">
    <source>
        <dbReference type="EMBL" id="OTF74745.1"/>
    </source>
</evidence>
<name>A0A1Y3B638_EURMA</name>
<dbReference type="AlphaFoldDB" id="A0A1Y3B638"/>
<keyword evidence="2" id="KW-1185">Reference proteome</keyword>
<evidence type="ECO:0000313" key="2">
    <source>
        <dbReference type="Proteomes" id="UP000194236"/>
    </source>
</evidence>
<proteinExistence type="predicted"/>
<sequence length="34" mass="4148">MLILKLYFNIDSIYGRRRQAHLLEMKNTPLTHNF</sequence>
<accession>A0A1Y3B638</accession>
<organism evidence="1 2">
    <name type="scientific">Euroglyphus maynei</name>
    <name type="common">Mayne's house dust mite</name>
    <dbReference type="NCBI Taxonomy" id="6958"/>
    <lineage>
        <taxon>Eukaryota</taxon>
        <taxon>Metazoa</taxon>
        <taxon>Ecdysozoa</taxon>
        <taxon>Arthropoda</taxon>
        <taxon>Chelicerata</taxon>
        <taxon>Arachnida</taxon>
        <taxon>Acari</taxon>
        <taxon>Acariformes</taxon>
        <taxon>Sarcoptiformes</taxon>
        <taxon>Astigmata</taxon>
        <taxon>Psoroptidia</taxon>
        <taxon>Analgoidea</taxon>
        <taxon>Pyroglyphidae</taxon>
        <taxon>Pyroglyphinae</taxon>
        <taxon>Euroglyphus</taxon>
    </lineage>
</organism>
<dbReference type="EMBL" id="MUJZ01045539">
    <property type="protein sequence ID" value="OTF74745.1"/>
    <property type="molecule type" value="Genomic_DNA"/>
</dbReference>
<comment type="caution">
    <text evidence="1">The sequence shown here is derived from an EMBL/GenBank/DDBJ whole genome shotgun (WGS) entry which is preliminary data.</text>
</comment>
<reference evidence="1 2" key="1">
    <citation type="submission" date="2017-03" db="EMBL/GenBank/DDBJ databases">
        <title>Genome Survey of Euroglyphus maynei.</title>
        <authorList>
            <person name="Arlian L.G."/>
            <person name="Morgan M.S."/>
            <person name="Rider S.D."/>
        </authorList>
    </citation>
    <scope>NUCLEOTIDE SEQUENCE [LARGE SCALE GENOMIC DNA]</scope>
    <source>
        <strain evidence="1">Arlian Lab</strain>
        <tissue evidence="1">Whole body</tissue>
    </source>
</reference>
<protein>
    <submittedName>
        <fullName evidence="1">Uncharacterized protein</fullName>
    </submittedName>
</protein>